<protein>
    <submittedName>
        <fullName evidence="1">Uncharacterized protein</fullName>
    </submittedName>
</protein>
<sequence length="22" mass="2613">MHIIIFIIPFSLFANRRSQIPV</sequence>
<accession>A0A212J0S6</accession>
<proteinExistence type="predicted"/>
<dbReference type="EMBL" id="FLUP01000001">
    <property type="protein sequence ID" value="SBV92964.1"/>
    <property type="molecule type" value="Genomic_DNA"/>
</dbReference>
<organism evidence="1">
    <name type="scientific">uncultured Desulfovibrio sp</name>
    <dbReference type="NCBI Taxonomy" id="167968"/>
    <lineage>
        <taxon>Bacteria</taxon>
        <taxon>Pseudomonadati</taxon>
        <taxon>Thermodesulfobacteriota</taxon>
        <taxon>Desulfovibrionia</taxon>
        <taxon>Desulfovibrionales</taxon>
        <taxon>Desulfovibrionaceae</taxon>
        <taxon>Desulfovibrio</taxon>
        <taxon>environmental samples</taxon>
    </lineage>
</organism>
<gene>
    <name evidence="1" type="ORF">KM92DES2_10338</name>
</gene>
<dbReference type="AlphaFoldDB" id="A0A212J0S6"/>
<name>A0A212J0S6_9BACT</name>
<reference evidence="1" key="1">
    <citation type="submission" date="2016-04" db="EMBL/GenBank/DDBJ databases">
        <authorList>
            <person name="Evans L.H."/>
            <person name="Alamgir A."/>
            <person name="Owens N."/>
            <person name="Weber N.D."/>
            <person name="Virtaneva K."/>
            <person name="Barbian K."/>
            <person name="Babar A."/>
            <person name="Rosenke K."/>
        </authorList>
    </citation>
    <scope>NUCLEOTIDE SEQUENCE</scope>
    <source>
        <strain evidence="1">92-2</strain>
    </source>
</reference>
<evidence type="ECO:0000313" key="1">
    <source>
        <dbReference type="EMBL" id="SBV92964.1"/>
    </source>
</evidence>